<protein>
    <recommendedName>
        <fullName evidence="5">Phosphatase and actin regulator</fullName>
    </recommendedName>
</protein>
<evidence type="ECO:0000256" key="6">
    <source>
        <dbReference type="SAM" id="MobiDB-lite"/>
    </source>
</evidence>
<dbReference type="SMART" id="SM00707">
    <property type="entry name" value="RPEL"/>
    <property type="match status" value="4"/>
</dbReference>
<feature type="repeat" description="RPEL" evidence="4">
    <location>
        <begin position="484"/>
        <end position="509"/>
    </location>
</feature>
<keyword evidence="8" id="KW-1185">Reference proteome</keyword>
<feature type="compositionally biased region" description="Basic and acidic residues" evidence="6">
    <location>
        <begin position="410"/>
        <end position="424"/>
    </location>
</feature>
<evidence type="ECO:0000256" key="4">
    <source>
        <dbReference type="PROSITE-ProRule" id="PRU00401"/>
    </source>
</evidence>
<dbReference type="AlphaFoldDB" id="A0A7K6K1H0"/>
<sequence length="644" mass="69698">YTVDGLDKASIANSDGPAPGSQTPPFKRKGKLSNIGKIFKPWKWRKKKTSDKFRETSAVLERKISTRQSREELIRRGVLKEMPEQDGDVTVNFETSNGHTVAIGEETIQEENVVKAGGDNGTLSEKASASEGKKEDQKGKCTYSSRISTDHCPEIPTSHAPPLPKPKPKPKKAPLPPKNAVAASTTTSHKGNEAPHAKKKGKAPAKQPPLPPPKPTGASANREAAGSSHAKKLPVSKSSSSPSPSSTSSHPKASKETSSKSGTSGTPRGKKKPGKQSAPRTAPDGAASSPSGATADSLEVKAEKLKPEQPSIVVFETEDTDQSSKLVVPPPPTAAPPPPPLPPPFPAAASQPAGSSDGQDVSDSCVAGPRSPGSDTKPLLQSERGTDESLSGAALGSAPDTGGEDSESLAAKEDQEGEAPDRAFSELVEEASDAAAPPESESSRESHGSDSDSDGPILYTDDDDDDESSAESKCSLASKIRRRDTLAIKLGNRPSKKELEDKNILQRTSEEERQEIRHQIGTKLVRRLSQRPTTEELEQRNILKQKNEEEEQEAKREIKRRLSRKLSLRPTVAELQARRILRFNEYVEVTESPDYDRRADKPWARLTPADKARDKSIRKELNEFKSTEMEVHEESRQFTRWVNP</sequence>
<dbReference type="PANTHER" id="PTHR12751:SF5">
    <property type="entry name" value="PHOSPHATASE AND ACTIN REGULATOR 2"/>
    <property type="match status" value="1"/>
</dbReference>
<comment type="subunit">
    <text evidence="5">Binds PPP1CA and actin.</text>
</comment>
<feature type="compositionally biased region" description="Low complexity" evidence="6">
    <location>
        <begin position="235"/>
        <end position="251"/>
    </location>
</feature>
<dbReference type="PROSITE" id="PS51073">
    <property type="entry name" value="RPEL"/>
    <property type="match status" value="4"/>
</dbReference>
<feature type="compositionally biased region" description="Basic and acidic residues" evidence="6">
    <location>
        <begin position="441"/>
        <end position="450"/>
    </location>
</feature>
<evidence type="ECO:0000313" key="8">
    <source>
        <dbReference type="Proteomes" id="UP000542358"/>
    </source>
</evidence>
<dbReference type="Pfam" id="PF02755">
    <property type="entry name" value="RPEL"/>
    <property type="match status" value="2"/>
</dbReference>
<evidence type="ECO:0000256" key="5">
    <source>
        <dbReference type="RuleBase" id="RU301113"/>
    </source>
</evidence>
<reference evidence="7 8" key="1">
    <citation type="submission" date="2019-09" db="EMBL/GenBank/DDBJ databases">
        <title>Bird 10,000 Genomes (B10K) Project - Family phase.</title>
        <authorList>
            <person name="Zhang G."/>
        </authorList>
    </citation>
    <scope>NUCLEOTIDE SEQUENCE [LARGE SCALE GENOMIC DNA]</scope>
    <source>
        <strain evidence="7">B10K-DU-029-42</strain>
        <tissue evidence="7">Muscle</tissue>
    </source>
</reference>
<keyword evidence="3 5" id="KW-0009">Actin-binding</keyword>
<comment type="similarity">
    <text evidence="1 5">Belongs to the phosphatase and actin regulator family.</text>
</comment>
<dbReference type="GO" id="GO:0030036">
    <property type="term" value="P:actin cytoskeleton organization"/>
    <property type="evidence" value="ECO:0007669"/>
    <property type="project" value="TreeGrafter"/>
</dbReference>
<keyword evidence="2 5" id="KW-0677">Repeat</keyword>
<feature type="region of interest" description="Disordered" evidence="6">
    <location>
        <begin position="104"/>
        <end position="554"/>
    </location>
</feature>
<dbReference type="Gene3D" id="6.10.140.1750">
    <property type="match status" value="1"/>
</dbReference>
<feature type="region of interest" description="Disordered" evidence="6">
    <location>
        <begin position="1"/>
        <end position="32"/>
    </location>
</feature>
<feature type="compositionally biased region" description="Pro residues" evidence="6">
    <location>
        <begin position="328"/>
        <end position="346"/>
    </location>
</feature>
<dbReference type="Proteomes" id="UP000542358">
    <property type="component" value="Unassembled WGS sequence"/>
</dbReference>
<feature type="non-terminal residue" evidence="7">
    <location>
        <position position="1"/>
    </location>
</feature>
<feature type="compositionally biased region" description="Basic and acidic residues" evidence="6">
    <location>
        <begin position="298"/>
        <end position="307"/>
    </location>
</feature>
<proteinExistence type="inferred from homology"/>
<feature type="compositionally biased region" description="Acidic residues" evidence="6">
    <location>
        <begin position="460"/>
        <end position="469"/>
    </location>
</feature>
<feature type="repeat" description="RPEL" evidence="4">
    <location>
        <begin position="522"/>
        <end position="547"/>
    </location>
</feature>
<comment type="caution">
    <text evidence="7">The sequence shown here is derived from an EMBL/GenBank/DDBJ whole genome shotgun (WGS) entry which is preliminary data.</text>
</comment>
<feature type="non-terminal residue" evidence="7">
    <location>
        <position position="644"/>
    </location>
</feature>
<organism evidence="7 8">
    <name type="scientific">Oreocharis arfaki</name>
    <name type="common">tit berrypecker</name>
    <dbReference type="NCBI Taxonomy" id="979223"/>
    <lineage>
        <taxon>Eukaryota</taxon>
        <taxon>Metazoa</taxon>
        <taxon>Chordata</taxon>
        <taxon>Craniata</taxon>
        <taxon>Vertebrata</taxon>
        <taxon>Euteleostomi</taxon>
        <taxon>Archelosauria</taxon>
        <taxon>Archosauria</taxon>
        <taxon>Dinosauria</taxon>
        <taxon>Saurischia</taxon>
        <taxon>Theropoda</taxon>
        <taxon>Coelurosauria</taxon>
        <taxon>Aves</taxon>
        <taxon>Neognathae</taxon>
        <taxon>Neoaves</taxon>
        <taxon>Telluraves</taxon>
        <taxon>Australaves</taxon>
        <taxon>Passeriformes</taxon>
        <taxon>Passeroidea</taxon>
        <taxon>Paramythiidae</taxon>
        <taxon>Oreocharis</taxon>
    </lineage>
</organism>
<evidence type="ECO:0000313" key="7">
    <source>
        <dbReference type="EMBL" id="NWW06024.1"/>
    </source>
</evidence>
<name>A0A7K6K1H0_9PASE</name>
<accession>A0A7K6K1H0</accession>
<feature type="compositionally biased region" description="Low complexity" evidence="6">
    <location>
        <begin position="281"/>
        <end position="297"/>
    </location>
</feature>
<evidence type="ECO:0000256" key="3">
    <source>
        <dbReference type="ARBA" id="ARBA00023203"/>
    </source>
</evidence>
<gene>
    <name evidence="7" type="primary">Phactr2</name>
    <name evidence="7" type="ORF">OREARF_R02058</name>
</gene>
<feature type="repeat" description="RPEL" evidence="4">
    <location>
        <begin position="58"/>
        <end position="83"/>
    </location>
</feature>
<feature type="compositionally biased region" description="Pro residues" evidence="6">
    <location>
        <begin position="206"/>
        <end position="215"/>
    </location>
</feature>
<dbReference type="Gene3D" id="6.10.140.2130">
    <property type="match status" value="1"/>
</dbReference>
<feature type="compositionally biased region" description="Basic and acidic residues" evidence="6">
    <location>
        <begin position="495"/>
        <end position="518"/>
    </location>
</feature>
<dbReference type="GO" id="GO:0004864">
    <property type="term" value="F:protein phosphatase inhibitor activity"/>
    <property type="evidence" value="ECO:0007669"/>
    <property type="project" value="UniProtKB-UniRule"/>
</dbReference>
<dbReference type="PANTHER" id="PTHR12751">
    <property type="entry name" value="PHOSPHATASE AND ACTIN REGULATOR PHACTR"/>
    <property type="match status" value="1"/>
</dbReference>
<evidence type="ECO:0000256" key="1">
    <source>
        <dbReference type="ARBA" id="ARBA00009795"/>
    </source>
</evidence>
<dbReference type="EMBL" id="VZRR01005444">
    <property type="protein sequence ID" value="NWW06024.1"/>
    <property type="molecule type" value="Genomic_DNA"/>
</dbReference>
<feature type="repeat" description="RPEL" evidence="4">
    <location>
        <begin position="560"/>
        <end position="585"/>
    </location>
</feature>
<evidence type="ECO:0000256" key="2">
    <source>
        <dbReference type="ARBA" id="ARBA00022737"/>
    </source>
</evidence>
<dbReference type="InterPro" id="IPR004018">
    <property type="entry name" value="RPEL_repeat"/>
</dbReference>
<feature type="compositionally biased region" description="Basic and acidic residues" evidence="6">
    <location>
        <begin position="533"/>
        <end position="547"/>
    </location>
</feature>
<dbReference type="GO" id="GO:0003779">
    <property type="term" value="F:actin binding"/>
    <property type="evidence" value="ECO:0007669"/>
    <property type="project" value="UniProtKB-KW"/>
</dbReference>